<accession>A0AAU6V2A3</accession>
<protein>
    <submittedName>
        <fullName evidence="2">Glycine zipper domain-containing protein</fullName>
    </submittedName>
</protein>
<dbReference type="Pfam" id="PF13488">
    <property type="entry name" value="Gly-zipper_Omp"/>
    <property type="match status" value="1"/>
</dbReference>
<reference evidence="2" key="1">
    <citation type="submission" date="2022-03" db="EMBL/GenBank/DDBJ databases">
        <title>Sea Food Isolates.</title>
        <authorList>
            <person name="Li c."/>
        </authorList>
    </citation>
    <scope>NUCLEOTIDE SEQUENCE</scope>
    <source>
        <strain evidence="2">19NY03SH02</strain>
    </source>
</reference>
<name>A0AAU6V2A3_UNCXX</name>
<evidence type="ECO:0000313" key="2">
    <source>
        <dbReference type="EMBL" id="XAG79872.1"/>
    </source>
</evidence>
<dbReference type="AlphaFoldDB" id="A0AAU6V2A3"/>
<gene>
    <name evidence="2" type="ORF">MRN14_15590</name>
</gene>
<evidence type="ECO:0000259" key="1">
    <source>
        <dbReference type="Pfam" id="PF13488"/>
    </source>
</evidence>
<dbReference type="InterPro" id="IPR039567">
    <property type="entry name" value="Gly-zipper"/>
</dbReference>
<proteinExistence type="predicted"/>
<feature type="domain" description="Glycine zipper" evidence="1">
    <location>
        <begin position="181"/>
        <end position="223"/>
    </location>
</feature>
<organism evidence="2">
    <name type="scientific">bacterium 19NY03SH02</name>
    <dbReference type="NCBI Taxonomy" id="2920631"/>
    <lineage>
        <taxon>Bacteria</taxon>
    </lineage>
</organism>
<dbReference type="EMBL" id="CP095354">
    <property type="protein sequence ID" value="XAG79872.1"/>
    <property type="molecule type" value="Genomic_DNA"/>
</dbReference>
<sequence>MDIYKRIEIITLDLMLEHSKELIYEKNSSGLACLPLNIIFSVDEELETGVFEEIPFSDEALEKSICFFDEVLEGSLFSNIAKGASFGLNPVRALAKNMLELESNEYRVIRSTLRLHGLDIVLGAFSEMMNRGATPEKILNLLEEFHPEEGEELEESILYLVDTGVIDGSIDSVTAKTGRAVGGGTGAIAGAALGSMIFPVVGTAIGAAIGSEAGKMFGEQASRPEDESDIVAEKAKQFASKVKSFF</sequence>